<gene>
    <name evidence="3" type="ORF">BET01_00920</name>
</gene>
<feature type="domain" description="Purine catabolism PurC-like" evidence="1">
    <location>
        <begin position="17"/>
        <end position="127"/>
    </location>
</feature>
<feature type="domain" description="PucR C-terminal helix-turn-helix" evidence="2">
    <location>
        <begin position="309"/>
        <end position="365"/>
    </location>
</feature>
<reference evidence="3 4" key="1">
    <citation type="submission" date="2016-08" db="EMBL/GenBank/DDBJ databases">
        <title>A new outlook on sporulation: Clostridium algidixylanolyticum.</title>
        <authorList>
            <person name="Poppleton D.I."/>
            <person name="Gribaldo S."/>
        </authorList>
    </citation>
    <scope>NUCLEOTIDE SEQUENCE [LARGE SCALE GENOMIC DNA]</scope>
    <source>
        <strain evidence="3 4">SPL73</strain>
    </source>
</reference>
<dbReference type="AlphaFoldDB" id="A0A419TBW5"/>
<dbReference type="Pfam" id="PF13556">
    <property type="entry name" value="HTH_30"/>
    <property type="match status" value="1"/>
</dbReference>
<proteinExistence type="predicted"/>
<evidence type="ECO:0000259" key="2">
    <source>
        <dbReference type="Pfam" id="PF13556"/>
    </source>
</evidence>
<evidence type="ECO:0000313" key="4">
    <source>
        <dbReference type="Proteomes" id="UP000284277"/>
    </source>
</evidence>
<dbReference type="Proteomes" id="UP000284277">
    <property type="component" value="Unassembled WGS sequence"/>
</dbReference>
<accession>A0A419TBW5</accession>
<organism evidence="3 4">
    <name type="scientific">Lacrimispora algidixylanolytica</name>
    <dbReference type="NCBI Taxonomy" id="94868"/>
    <lineage>
        <taxon>Bacteria</taxon>
        <taxon>Bacillati</taxon>
        <taxon>Bacillota</taxon>
        <taxon>Clostridia</taxon>
        <taxon>Lachnospirales</taxon>
        <taxon>Lachnospiraceae</taxon>
        <taxon>Lacrimispora</taxon>
    </lineage>
</organism>
<evidence type="ECO:0000313" key="3">
    <source>
        <dbReference type="EMBL" id="RKD34950.1"/>
    </source>
</evidence>
<evidence type="ECO:0000259" key="1">
    <source>
        <dbReference type="Pfam" id="PF07905"/>
    </source>
</evidence>
<dbReference type="InterPro" id="IPR051448">
    <property type="entry name" value="CdaR-like_regulators"/>
</dbReference>
<dbReference type="OrthoDB" id="143422at2"/>
<comment type="caution">
    <text evidence="3">The sequence shown here is derived from an EMBL/GenBank/DDBJ whole genome shotgun (WGS) entry which is preliminary data.</text>
</comment>
<dbReference type="RefSeq" id="WP_120194884.1">
    <property type="nucleotide sequence ID" value="NZ_MCIA01000001.1"/>
</dbReference>
<keyword evidence="4" id="KW-1185">Reference proteome</keyword>
<name>A0A419TBW5_9FIRM</name>
<protein>
    <recommendedName>
        <fullName evidence="5">PucR family transcriptional regulator</fullName>
    </recommendedName>
</protein>
<dbReference type="PANTHER" id="PTHR33744">
    <property type="entry name" value="CARBOHYDRATE DIACID REGULATOR"/>
    <property type="match status" value="1"/>
</dbReference>
<evidence type="ECO:0008006" key="5">
    <source>
        <dbReference type="Google" id="ProtNLM"/>
    </source>
</evidence>
<dbReference type="InterPro" id="IPR025736">
    <property type="entry name" value="PucR_C-HTH_dom"/>
</dbReference>
<dbReference type="Pfam" id="PF07905">
    <property type="entry name" value="PucR"/>
    <property type="match status" value="1"/>
</dbReference>
<sequence length="373" mass="42770">MKTQVLDLYHTTKETYHLKLLSGEAGLTNSISWVYLAEDFQNMPFLKGGELVITTGLFMQSGITLLEFICALVTRSCSGILINVGQYIHEEDITHEIKEFCQNSDFPLITMPWKVHLVDIMQDYCRTLLLSTRNTDLVNAAFLGAIYQSTLHENTLLTLNQQGFPTKGEYRIFVIQNLQITTRITFSLNHRKLKYHLFEHDHLQILVVLTSQLQIPMSELMDILLFCDSIALGISNSFSSLMEFGLCYKRARFALAAASFWSIPAVYFEELGIFQILFSSSDPEMLKAISKNSLGLLEEFDAAHDSDYLSTLRAFLLSDCNLLETAGSMHTHRNTIIYRLKKIKEILNTELNDSKIKFDLLMAFYIREYFLIE</sequence>
<dbReference type="InterPro" id="IPR042070">
    <property type="entry name" value="PucR_C-HTH_sf"/>
</dbReference>
<dbReference type="EMBL" id="MCIA01000001">
    <property type="protein sequence ID" value="RKD34950.1"/>
    <property type="molecule type" value="Genomic_DNA"/>
</dbReference>
<dbReference type="PANTHER" id="PTHR33744:SF1">
    <property type="entry name" value="DNA-BINDING TRANSCRIPTIONAL ACTIVATOR ADER"/>
    <property type="match status" value="1"/>
</dbReference>
<dbReference type="InterPro" id="IPR012914">
    <property type="entry name" value="PucR_dom"/>
</dbReference>
<dbReference type="Gene3D" id="1.10.10.2840">
    <property type="entry name" value="PucR C-terminal helix-turn-helix domain"/>
    <property type="match status" value="1"/>
</dbReference>